<organism evidence="2 3">
    <name type="scientific">Lotharella oceanica</name>
    <dbReference type="NCBI Taxonomy" id="641309"/>
    <lineage>
        <taxon>Eukaryota</taxon>
        <taxon>Sar</taxon>
        <taxon>Rhizaria</taxon>
        <taxon>Cercozoa</taxon>
        <taxon>Chlorarachniophyceae</taxon>
        <taxon>Lotharella</taxon>
    </lineage>
</organism>
<sequence length="735" mass="90497">MKFLFNNYNISKNKIIYYKKIFLLKRFYQSKNFYYYINNLNYLYNLFVFLIKICRDYINNLDYIIEKTIISRCEYFYFFCYIRNLFFNNKKMFENYLLENTVIKYLYNIKICLVKSYIICFYLYKIIVLRKNIHLGLLLTNLFLKKNNIIHTVKLFNILIIFLKYSNYWYLDILKNFFSKTNLSKMSNYDMNKAILVDFDKEIFRKNHKYIDNTYFNRYIINNCIFKLRNEQKKYYYFFLLLFCYENFKKLSKIIKLFIQYETFNWVKIHTQQFFDFSILKINFFKILSILIKLFEINKITMMLALVKNNNIKNYIVTDIKISFSIYMKKYIFNIIKEDFNNVQVYNIKKTFIFLNDAAIIKINFENFFILVKNKLKKKNNMKMIIFLFWTEIFKIYFKCTVFDIFNKLLVNGLKFYLNLRIVNLILLKKLLLILLKNKNFKELKIFLKKITVCFFVNSKNSQNINIKFMSNLVIDSYYYSYYLINICSMINSHFIICKIFEKLLKKHCFSYPILRVYTQYLKNNDFVSKSLLVRFKIIKHIKNMDKKVFWFDIIRDISIKKKIDPDKDLYFVEKVYFFYIKEIFQNDFFDQESLFIILLLFITKTSTFNKILQLTKKIFLHKNFNFNHLLYLLKLISNYYGANQLIEILKYTWVNFFCLRFKKRDLVKMCFLLIFINEFLGNFYISRQILYSICNTFKLSTNNNIYKIYKNFEILHGNEESFRDYLIGKNNLKK</sequence>
<name>A0A060DHK6_9EUKA</name>
<accession>A0A060DHK6</accession>
<keyword evidence="1" id="KW-1133">Transmembrane helix</keyword>
<reference evidence="2 3" key="1">
    <citation type="journal article" date="2014" name="BMC Genomics">
        <title>Nucleomorph and plastid genome sequences of the chlorarachniophyte Lotharella oceanica: convergent reductive evolution and frequent recombination in nucleomorph-bearing algae.</title>
        <authorList>
            <person name="Tanifuji G."/>
            <person name="Onodera N.T."/>
            <person name="Brown M.W."/>
            <person name="Curtis B.A."/>
            <person name="Roger A.J."/>
            <person name="Ka-Shu Wong G."/>
            <person name="Melkonian M."/>
            <person name="Archibald J.M."/>
        </authorList>
    </citation>
    <scope>NUCLEOTIDE SEQUENCE [LARGE SCALE GENOMIC DNA]</scope>
    <source>
        <strain evidence="2 3">CCMP622</strain>
    </source>
</reference>
<evidence type="ECO:0000313" key="3">
    <source>
        <dbReference type="Proteomes" id="UP000243670"/>
    </source>
</evidence>
<evidence type="ECO:0000313" key="2">
    <source>
        <dbReference type="EMBL" id="AIB10004.1"/>
    </source>
</evidence>
<keyword evidence="2" id="KW-0542">Nucleomorph</keyword>
<dbReference type="Proteomes" id="UP000243670">
    <property type="component" value="Nucleomorph 3"/>
</dbReference>
<feature type="transmembrane region" description="Helical" evidence="1">
    <location>
        <begin position="105"/>
        <end position="124"/>
    </location>
</feature>
<evidence type="ECO:0000256" key="1">
    <source>
        <dbReference type="SAM" id="Phobius"/>
    </source>
</evidence>
<feature type="transmembrane region" description="Helical" evidence="1">
    <location>
        <begin position="75"/>
        <end position="93"/>
    </location>
</feature>
<dbReference type="AlphaFoldDB" id="A0A060DHK6"/>
<feature type="transmembrane region" description="Helical" evidence="1">
    <location>
        <begin position="418"/>
        <end position="436"/>
    </location>
</feature>
<dbReference type="EMBL" id="CP006629">
    <property type="protein sequence ID" value="AIB10004.1"/>
    <property type="molecule type" value="Genomic_DNA"/>
</dbReference>
<keyword evidence="1" id="KW-0812">Transmembrane</keyword>
<protein>
    <submittedName>
        <fullName evidence="2">Uncharacterized protein</fullName>
    </submittedName>
</protein>
<proteinExistence type="predicted"/>
<keyword evidence="1" id="KW-0472">Membrane</keyword>
<gene>
    <name evidence="2" type="ORF">M951_chr3100</name>
</gene>
<feature type="transmembrane region" description="Helical" evidence="1">
    <location>
        <begin position="33"/>
        <end position="54"/>
    </location>
</feature>
<feature type="transmembrane region" description="Helical" evidence="1">
    <location>
        <begin position="385"/>
        <end position="406"/>
    </location>
</feature>
<geneLocation type="nucleomorph" evidence="2"/>